<gene>
    <name evidence="11" type="ORF">B6C91_05505</name>
    <name evidence="10" type="ORF">B6D08_06310</name>
</gene>
<evidence type="ECO:0000313" key="13">
    <source>
        <dbReference type="Proteomes" id="UP000194977"/>
    </source>
</evidence>
<dbReference type="PANTHER" id="PTHR43163">
    <property type="entry name" value="DIPEPTIDE TRANSPORT SYSTEM PERMEASE PROTEIN DPPB-RELATED"/>
    <property type="match status" value="1"/>
</dbReference>
<dbReference type="InterPro" id="IPR045621">
    <property type="entry name" value="BPD_transp_1_N"/>
</dbReference>
<evidence type="ECO:0000256" key="3">
    <source>
        <dbReference type="ARBA" id="ARBA00022475"/>
    </source>
</evidence>
<keyword evidence="2 8" id="KW-0813">Transport</keyword>
<evidence type="ECO:0000259" key="9">
    <source>
        <dbReference type="PROSITE" id="PS50928"/>
    </source>
</evidence>
<keyword evidence="3" id="KW-1003">Cell membrane</keyword>
<dbReference type="AlphaFoldDB" id="A0A242NI57"/>
<evidence type="ECO:0000313" key="10">
    <source>
        <dbReference type="EMBL" id="OTP99853.1"/>
    </source>
</evidence>
<organism evidence="10 13">
    <name type="scientific">Gilliamella apicola</name>
    <dbReference type="NCBI Taxonomy" id="1196095"/>
    <lineage>
        <taxon>Bacteria</taxon>
        <taxon>Pseudomonadati</taxon>
        <taxon>Pseudomonadota</taxon>
        <taxon>Gammaproteobacteria</taxon>
        <taxon>Orbales</taxon>
        <taxon>Orbaceae</taxon>
        <taxon>Gilliamella</taxon>
    </lineage>
</organism>
<feature type="transmembrane region" description="Helical" evidence="8">
    <location>
        <begin position="135"/>
        <end position="157"/>
    </location>
</feature>
<protein>
    <submittedName>
        <fullName evidence="10">Nickel ABC transporter permease subunit NikB</fullName>
    </submittedName>
</protein>
<evidence type="ECO:0000256" key="5">
    <source>
        <dbReference type="ARBA" id="ARBA00022989"/>
    </source>
</evidence>
<dbReference type="Pfam" id="PF00528">
    <property type="entry name" value="BPD_transp_1"/>
    <property type="match status" value="1"/>
</dbReference>
<evidence type="ECO:0000313" key="11">
    <source>
        <dbReference type="EMBL" id="OTQ10500.1"/>
    </source>
</evidence>
<evidence type="ECO:0000256" key="6">
    <source>
        <dbReference type="ARBA" id="ARBA00023136"/>
    </source>
</evidence>
<evidence type="ECO:0000256" key="1">
    <source>
        <dbReference type="ARBA" id="ARBA00004651"/>
    </source>
</evidence>
<feature type="domain" description="ABC transmembrane type-1" evidence="9">
    <location>
        <begin position="99"/>
        <end position="296"/>
    </location>
</feature>
<dbReference type="GO" id="GO:0055085">
    <property type="term" value="P:transmembrane transport"/>
    <property type="evidence" value="ECO:0007669"/>
    <property type="project" value="InterPro"/>
</dbReference>
<dbReference type="SUPFAM" id="SSF161098">
    <property type="entry name" value="MetI-like"/>
    <property type="match status" value="1"/>
</dbReference>
<keyword evidence="5 8" id="KW-1133">Transmembrane helix</keyword>
<dbReference type="InterPro" id="IPR050036">
    <property type="entry name" value="CntB"/>
</dbReference>
<comment type="caution">
    <text evidence="10">The sequence shown here is derived from an EMBL/GenBank/DDBJ whole genome shotgun (WGS) entry which is preliminary data.</text>
</comment>
<sequence length="314" mass="36133">MLNYIIKRLTMMIPILFGISFIAFLLINLAPSDPAEVALRLNEIMPTPDAIESMRQELELNKPFLERYFIWLYDVLHLDFGRSFIHRDRLVWDEIIRSLIPTLVLAMSSFAFTLIISLILGVLCAIFANSAFDHIVRIIIFLGTAMPSYWLGLLFIWLFANYLDLLPTNGYGSWQNLILPTLTLSFVYISTYIRFIRNNMLENMHNYSVFYARCRGLKEKTIIVKHVLVNSLHTTITALGMTIPQLIAGSFVVEYIFSWPGLGRLCIAAIMNRDYPVIQAYILIMAILFVVCNFIVDVIHQWLDPRLRDNGGAI</sequence>
<dbReference type="InterPro" id="IPR000515">
    <property type="entry name" value="MetI-like"/>
</dbReference>
<feature type="transmembrane region" description="Helical" evidence="8">
    <location>
        <begin position="277"/>
        <end position="299"/>
    </location>
</feature>
<feature type="transmembrane region" description="Helical" evidence="8">
    <location>
        <begin position="177"/>
        <end position="196"/>
    </location>
</feature>
<keyword evidence="4 8" id="KW-0812">Transmembrane</keyword>
<keyword evidence="12" id="KW-1185">Reference proteome</keyword>
<feature type="transmembrane region" description="Helical" evidence="8">
    <location>
        <begin position="12"/>
        <end position="30"/>
    </location>
</feature>
<reference evidence="12 13" key="1">
    <citation type="submission" date="2017-03" db="EMBL/GenBank/DDBJ databases">
        <title>Comparative genomics of honeybee gut symbionts reveal geographically distinct and subgroup specific antibiotic resistance.</title>
        <authorList>
            <person name="Ludvigsen J."/>
            <person name="Porcellato D."/>
            <person name="Labee-Lund T.M."/>
            <person name="Amdam G.V."/>
            <person name="Rudi K."/>
        </authorList>
    </citation>
    <scope>NUCLEOTIDE SEQUENCE [LARGE SCALE GENOMIC DNA]</scope>
    <source>
        <strain evidence="10 13">A-7-12</strain>
        <strain evidence="11 12">A-9-12</strain>
    </source>
</reference>
<evidence type="ECO:0000256" key="2">
    <source>
        <dbReference type="ARBA" id="ARBA00022448"/>
    </source>
</evidence>
<dbReference type="Proteomes" id="UP000194800">
    <property type="component" value="Unassembled WGS sequence"/>
</dbReference>
<comment type="similarity">
    <text evidence="7">Belongs to the binding-protein-dependent transport system permease family. OppBC subfamily.</text>
</comment>
<evidence type="ECO:0000256" key="7">
    <source>
        <dbReference type="ARBA" id="ARBA00024202"/>
    </source>
</evidence>
<comment type="subcellular location">
    <subcellularLocation>
        <location evidence="1 8">Cell membrane</location>
        <topology evidence="1 8">Multi-pass membrane protein</topology>
    </subcellularLocation>
</comment>
<evidence type="ECO:0000256" key="8">
    <source>
        <dbReference type="RuleBase" id="RU363032"/>
    </source>
</evidence>
<evidence type="ECO:0000256" key="4">
    <source>
        <dbReference type="ARBA" id="ARBA00022692"/>
    </source>
</evidence>
<dbReference type="PANTHER" id="PTHR43163:SF6">
    <property type="entry name" value="DIPEPTIDE TRANSPORT SYSTEM PERMEASE PROTEIN DPPB-RELATED"/>
    <property type="match status" value="1"/>
</dbReference>
<dbReference type="Proteomes" id="UP000194977">
    <property type="component" value="Unassembled WGS sequence"/>
</dbReference>
<dbReference type="OrthoDB" id="9805855at2"/>
<name>A0A242NI57_9GAMM</name>
<dbReference type="GO" id="GO:0005886">
    <property type="term" value="C:plasma membrane"/>
    <property type="evidence" value="ECO:0007669"/>
    <property type="project" value="UniProtKB-SubCell"/>
</dbReference>
<dbReference type="Pfam" id="PF19300">
    <property type="entry name" value="BPD_transp_1_N"/>
    <property type="match status" value="1"/>
</dbReference>
<dbReference type="RefSeq" id="WP_086300840.1">
    <property type="nucleotide sequence ID" value="NZ_MZNE01000043.1"/>
</dbReference>
<dbReference type="InterPro" id="IPR035906">
    <property type="entry name" value="MetI-like_sf"/>
</dbReference>
<feature type="transmembrane region" description="Helical" evidence="8">
    <location>
        <begin position="235"/>
        <end position="257"/>
    </location>
</feature>
<dbReference type="Gene3D" id="1.10.3720.10">
    <property type="entry name" value="MetI-like"/>
    <property type="match status" value="1"/>
</dbReference>
<proteinExistence type="inferred from homology"/>
<dbReference type="EMBL" id="NARP01000013">
    <property type="protein sequence ID" value="OTP99853.1"/>
    <property type="molecule type" value="Genomic_DNA"/>
</dbReference>
<dbReference type="CDD" id="cd06261">
    <property type="entry name" value="TM_PBP2"/>
    <property type="match status" value="1"/>
</dbReference>
<dbReference type="EMBL" id="NART01000017">
    <property type="protein sequence ID" value="OTQ10500.1"/>
    <property type="molecule type" value="Genomic_DNA"/>
</dbReference>
<evidence type="ECO:0000313" key="12">
    <source>
        <dbReference type="Proteomes" id="UP000194800"/>
    </source>
</evidence>
<feature type="transmembrane region" description="Helical" evidence="8">
    <location>
        <begin position="99"/>
        <end position="128"/>
    </location>
</feature>
<dbReference type="PROSITE" id="PS50928">
    <property type="entry name" value="ABC_TM1"/>
    <property type="match status" value="1"/>
</dbReference>
<keyword evidence="6 8" id="KW-0472">Membrane</keyword>
<accession>A0A242NI57</accession>
<dbReference type="NCBIfam" id="NF045469">
    <property type="entry name" value="Opp1B"/>
    <property type="match status" value="1"/>
</dbReference>